<feature type="domain" description="PAS" evidence="7">
    <location>
        <begin position="134"/>
        <end position="205"/>
    </location>
</feature>
<dbReference type="SUPFAM" id="SSF47384">
    <property type="entry name" value="Homodimeric domain of signal transducing histidine kinase"/>
    <property type="match status" value="1"/>
</dbReference>
<dbReference type="PROSITE" id="PS50112">
    <property type="entry name" value="PAS"/>
    <property type="match status" value="2"/>
</dbReference>
<evidence type="ECO:0000259" key="8">
    <source>
        <dbReference type="PROSITE" id="PS50113"/>
    </source>
</evidence>
<dbReference type="InterPro" id="IPR000014">
    <property type="entry name" value="PAS"/>
</dbReference>
<proteinExistence type="predicted"/>
<dbReference type="PANTHER" id="PTHR43304:SF1">
    <property type="entry name" value="PAC DOMAIN-CONTAINING PROTEIN"/>
    <property type="match status" value="1"/>
</dbReference>
<evidence type="ECO:0000256" key="5">
    <source>
        <dbReference type="ARBA" id="ARBA00022777"/>
    </source>
</evidence>
<dbReference type="Gene3D" id="2.10.70.100">
    <property type="match status" value="1"/>
</dbReference>
<dbReference type="Pfam" id="PF00512">
    <property type="entry name" value="HisKA"/>
    <property type="match status" value="1"/>
</dbReference>
<evidence type="ECO:0000313" key="9">
    <source>
        <dbReference type="EMBL" id="GBG14720.1"/>
    </source>
</evidence>
<dbReference type="Gene3D" id="3.30.450.20">
    <property type="entry name" value="PAS domain"/>
    <property type="match status" value="2"/>
</dbReference>
<dbReference type="InterPro" id="IPR052162">
    <property type="entry name" value="Sensor_kinase/Photoreceptor"/>
</dbReference>
<dbReference type="SUPFAM" id="SSF55874">
    <property type="entry name" value="ATPase domain of HSP90 chaperone/DNA topoisomerase II/histidine kinase"/>
    <property type="match status" value="1"/>
</dbReference>
<evidence type="ECO:0000259" key="7">
    <source>
        <dbReference type="PROSITE" id="PS50112"/>
    </source>
</evidence>
<dbReference type="GO" id="GO:0006355">
    <property type="term" value="P:regulation of DNA-templated transcription"/>
    <property type="evidence" value="ECO:0007669"/>
    <property type="project" value="InterPro"/>
</dbReference>
<dbReference type="Gene3D" id="3.30.565.10">
    <property type="entry name" value="Histidine kinase-like ATPase, C-terminal domain"/>
    <property type="match status" value="1"/>
</dbReference>
<dbReference type="PROSITE" id="PS50113">
    <property type="entry name" value="PAC"/>
    <property type="match status" value="1"/>
</dbReference>
<dbReference type="CDD" id="cd00082">
    <property type="entry name" value="HisKA"/>
    <property type="match status" value="1"/>
</dbReference>
<sequence length="494" mass="54829">MIRRLDHLSFHALFNIAADALLLVDAEGKILVSNPSAQAFLGYSPEEMQHMCVEQLIPERLRDRHVHYRQHYLAKPEKRTMGQGADLLALARDGRELPVDIGLSPIMVEGERYVLITFIDALERRRAQAALRESEERLRLAKRAAGLGVFDRDLLRDTVTLDARAREILGLEEDAVVTPEQLMAQVHPEDDALRRSALKQAMNPHGTGEYYLEYRNSQSSAPERWVAASGQVFFEDDEPVRIVGTLQDITERKAMKQAFRDHQADIDAALKRQAASQTASAMAHELNQPLAALSAYSEVALHELEKTACSDQLKRALQGCIEQSHRAGRTLHELLEYLHEGEPGLEAIDLNVLVRETLTLARAEGLIQFNSVLEPYLHLPLVQGNRLQLQKVIANLIRNGLEAMRDAGVENPTITIRTSQKGNKAMVTVQDSGPGFHPDTATRIFEPFFTTKSRGMGMGLSISRALVEAGGGLLWADPEAGPGATFHFTLPLAS</sequence>
<dbReference type="InterPro" id="IPR003661">
    <property type="entry name" value="HisK_dim/P_dom"/>
</dbReference>
<dbReference type="InterPro" id="IPR004358">
    <property type="entry name" value="Sig_transdc_His_kin-like_C"/>
</dbReference>
<dbReference type="InterPro" id="IPR001610">
    <property type="entry name" value="PAC"/>
</dbReference>
<keyword evidence="5 9" id="KW-0418">Kinase</keyword>
<dbReference type="InterPro" id="IPR036097">
    <property type="entry name" value="HisK_dim/P_sf"/>
</dbReference>
<feature type="domain" description="PAS" evidence="7">
    <location>
        <begin position="6"/>
        <end position="48"/>
    </location>
</feature>
<dbReference type="InterPro" id="IPR013655">
    <property type="entry name" value="PAS_fold_3"/>
</dbReference>
<reference evidence="9 10" key="1">
    <citation type="journal article" date="2018" name="Environ. Microbiol.">
        <title>Isolation and genomic characterization of Novimethylophilus kurashikiensis gen. nov. sp. nov., a new lanthanide-dependent methylotrophic species of Methylophilaceae.</title>
        <authorList>
            <person name="Lv H."/>
            <person name="Sahin N."/>
            <person name="Tani A."/>
        </authorList>
    </citation>
    <scope>NUCLEOTIDE SEQUENCE [LARGE SCALE GENOMIC DNA]</scope>
    <source>
        <strain evidence="9 10">La2-4</strain>
    </source>
</reference>
<dbReference type="PANTHER" id="PTHR43304">
    <property type="entry name" value="PHYTOCHROME-LIKE PROTEIN CPH1"/>
    <property type="match status" value="1"/>
</dbReference>
<dbReference type="InterPro" id="IPR035965">
    <property type="entry name" value="PAS-like_dom_sf"/>
</dbReference>
<dbReference type="NCBIfam" id="TIGR00229">
    <property type="entry name" value="sensory_box"/>
    <property type="match status" value="2"/>
</dbReference>
<dbReference type="AlphaFoldDB" id="A0A2R5F904"/>
<dbReference type="Proteomes" id="UP000245081">
    <property type="component" value="Unassembled WGS sequence"/>
</dbReference>
<evidence type="ECO:0000256" key="3">
    <source>
        <dbReference type="ARBA" id="ARBA00022553"/>
    </source>
</evidence>
<dbReference type="GO" id="GO:0000155">
    <property type="term" value="F:phosphorelay sensor kinase activity"/>
    <property type="evidence" value="ECO:0007669"/>
    <property type="project" value="InterPro"/>
</dbReference>
<dbReference type="SMART" id="SM00388">
    <property type="entry name" value="HisKA"/>
    <property type="match status" value="1"/>
</dbReference>
<protein>
    <recommendedName>
        <fullName evidence="2">histidine kinase</fullName>
        <ecNumber evidence="2">2.7.13.3</ecNumber>
    </recommendedName>
</protein>
<dbReference type="PROSITE" id="PS50109">
    <property type="entry name" value="HIS_KIN"/>
    <property type="match status" value="1"/>
</dbReference>
<evidence type="ECO:0000256" key="1">
    <source>
        <dbReference type="ARBA" id="ARBA00000085"/>
    </source>
</evidence>
<dbReference type="SUPFAM" id="SSF55785">
    <property type="entry name" value="PYP-like sensor domain (PAS domain)"/>
    <property type="match status" value="2"/>
</dbReference>
<dbReference type="Pfam" id="PF02518">
    <property type="entry name" value="HATPase_c"/>
    <property type="match status" value="1"/>
</dbReference>
<dbReference type="CDD" id="cd00130">
    <property type="entry name" value="PAS"/>
    <property type="match status" value="1"/>
</dbReference>
<dbReference type="InterPro" id="IPR003594">
    <property type="entry name" value="HATPase_dom"/>
</dbReference>
<dbReference type="Gene3D" id="1.10.287.130">
    <property type="match status" value="1"/>
</dbReference>
<dbReference type="EC" id="2.7.13.3" evidence="2"/>
<dbReference type="InterPro" id="IPR013767">
    <property type="entry name" value="PAS_fold"/>
</dbReference>
<keyword evidence="3" id="KW-0597">Phosphoprotein</keyword>
<keyword evidence="4" id="KW-0808">Transferase</keyword>
<dbReference type="InterPro" id="IPR036890">
    <property type="entry name" value="HATPase_C_sf"/>
</dbReference>
<gene>
    <name evidence="9" type="ORF">NMK_2321</name>
</gene>
<dbReference type="RefSeq" id="WP_181376262.1">
    <property type="nucleotide sequence ID" value="NZ_BDOQ01000009.1"/>
</dbReference>
<comment type="caution">
    <text evidence="9">The sequence shown here is derived from an EMBL/GenBank/DDBJ whole genome shotgun (WGS) entry which is preliminary data.</text>
</comment>
<dbReference type="PRINTS" id="PR00344">
    <property type="entry name" value="BCTRLSENSOR"/>
</dbReference>
<organism evidence="9 10">
    <name type="scientific">Novimethylophilus kurashikiensis</name>
    <dbReference type="NCBI Taxonomy" id="1825523"/>
    <lineage>
        <taxon>Bacteria</taxon>
        <taxon>Pseudomonadati</taxon>
        <taxon>Pseudomonadota</taxon>
        <taxon>Betaproteobacteria</taxon>
        <taxon>Nitrosomonadales</taxon>
        <taxon>Methylophilaceae</taxon>
        <taxon>Novimethylophilus</taxon>
    </lineage>
</organism>
<dbReference type="SMART" id="SM00387">
    <property type="entry name" value="HATPase_c"/>
    <property type="match status" value="1"/>
</dbReference>
<evidence type="ECO:0000256" key="4">
    <source>
        <dbReference type="ARBA" id="ARBA00022679"/>
    </source>
</evidence>
<dbReference type="SMART" id="SM00086">
    <property type="entry name" value="PAC"/>
    <property type="match status" value="2"/>
</dbReference>
<evidence type="ECO:0000313" key="10">
    <source>
        <dbReference type="Proteomes" id="UP000245081"/>
    </source>
</evidence>
<name>A0A2R5F904_9PROT</name>
<evidence type="ECO:0000256" key="2">
    <source>
        <dbReference type="ARBA" id="ARBA00012438"/>
    </source>
</evidence>
<keyword evidence="10" id="KW-1185">Reference proteome</keyword>
<dbReference type="EMBL" id="BDOQ01000009">
    <property type="protein sequence ID" value="GBG14720.1"/>
    <property type="molecule type" value="Genomic_DNA"/>
</dbReference>
<accession>A0A2R5F904</accession>
<dbReference type="Pfam" id="PF08447">
    <property type="entry name" value="PAS_3"/>
    <property type="match status" value="1"/>
</dbReference>
<feature type="domain" description="PAC" evidence="8">
    <location>
        <begin position="210"/>
        <end position="261"/>
    </location>
</feature>
<dbReference type="InterPro" id="IPR005467">
    <property type="entry name" value="His_kinase_dom"/>
</dbReference>
<feature type="domain" description="Histidine kinase" evidence="6">
    <location>
        <begin position="281"/>
        <end position="494"/>
    </location>
</feature>
<dbReference type="SMART" id="SM00091">
    <property type="entry name" value="PAS"/>
    <property type="match status" value="2"/>
</dbReference>
<evidence type="ECO:0000259" key="6">
    <source>
        <dbReference type="PROSITE" id="PS50109"/>
    </source>
</evidence>
<dbReference type="Pfam" id="PF00989">
    <property type="entry name" value="PAS"/>
    <property type="match status" value="1"/>
</dbReference>
<dbReference type="InterPro" id="IPR000700">
    <property type="entry name" value="PAS-assoc_C"/>
</dbReference>
<comment type="catalytic activity">
    <reaction evidence="1">
        <text>ATP + protein L-histidine = ADP + protein N-phospho-L-histidine.</text>
        <dbReference type="EC" id="2.7.13.3"/>
    </reaction>
</comment>